<evidence type="ECO:0000313" key="1">
    <source>
        <dbReference type="EMBL" id="QQP39738.1"/>
    </source>
</evidence>
<dbReference type="EMBL" id="CP045898">
    <property type="protein sequence ID" value="QQP39738.1"/>
    <property type="molecule type" value="Genomic_DNA"/>
</dbReference>
<sequence>TSIIVVNGTRGLIDKWLEPQVYPIEDRYSRQSIDDFFESLKYVIVVKVKNTRTNY</sequence>
<protein>
    <submittedName>
        <fullName evidence="1">Uncharacterized protein</fullName>
    </submittedName>
</protein>
<proteinExistence type="predicted"/>
<reference evidence="2" key="1">
    <citation type="submission" date="2021-01" db="EMBL/GenBank/DDBJ databases">
        <title>Caligus Genome Assembly.</title>
        <authorList>
            <person name="Gallardo-Escarate C."/>
        </authorList>
    </citation>
    <scope>NUCLEOTIDE SEQUENCE [LARGE SCALE GENOMIC DNA]</scope>
</reference>
<gene>
    <name evidence="1" type="ORF">FKW44_013549</name>
</gene>
<name>A0A7T8GXQ0_CALRO</name>
<evidence type="ECO:0000313" key="2">
    <source>
        <dbReference type="Proteomes" id="UP000595437"/>
    </source>
</evidence>
<keyword evidence="2" id="KW-1185">Reference proteome</keyword>
<organism evidence="1 2">
    <name type="scientific">Caligus rogercresseyi</name>
    <name type="common">Sea louse</name>
    <dbReference type="NCBI Taxonomy" id="217165"/>
    <lineage>
        <taxon>Eukaryota</taxon>
        <taxon>Metazoa</taxon>
        <taxon>Ecdysozoa</taxon>
        <taxon>Arthropoda</taxon>
        <taxon>Crustacea</taxon>
        <taxon>Multicrustacea</taxon>
        <taxon>Hexanauplia</taxon>
        <taxon>Copepoda</taxon>
        <taxon>Siphonostomatoida</taxon>
        <taxon>Caligidae</taxon>
        <taxon>Caligus</taxon>
    </lineage>
</organism>
<dbReference type="AlphaFoldDB" id="A0A7T8GXQ0"/>
<dbReference type="Proteomes" id="UP000595437">
    <property type="component" value="Chromosome 9"/>
</dbReference>
<feature type="non-terminal residue" evidence="1">
    <location>
        <position position="1"/>
    </location>
</feature>
<accession>A0A7T8GXQ0</accession>